<keyword evidence="1" id="KW-0238">DNA-binding</keyword>
<dbReference type="InterPro" id="IPR007351">
    <property type="entry name" value="YjbR"/>
</dbReference>
<organism evidence="1 2">
    <name type="scientific">Pinibacter aurantiacus</name>
    <dbReference type="NCBI Taxonomy" id="2851599"/>
    <lineage>
        <taxon>Bacteria</taxon>
        <taxon>Pseudomonadati</taxon>
        <taxon>Bacteroidota</taxon>
        <taxon>Chitinophagia</taxon>
        <taxon>Chitinophagales</taxon>
        <taxon>Chitinophagaceae</taxon>
        <taxon>Pinibacter</taxon>
    </lineage>
</organism>
<reference evidence="1" key="1">
    <citation type="submission" date="2021-06" db="EMBL/GenBank/DDBJ databases">
        <authorList>
            <person name="Huq M.A."/>
        </authorList>
    </citation>
    <scope>NUCLEOTIDE SEQUENCE</scope>
    <source>
        <strain evidence="1">MAH-26</strain>
    </source>
</reference>
<sequence length="110" mass="12734">MDIEELQNYCLKKDDVAETFPFGDETLVYKTNGKIFLLVSLNSNPLQFNAKCDPDKAIEWRERYSSVLPGYHMNKQHWNTVIIDGSLTKKQLCEMIDDSYGLVAKKARKK</sequence>
<dbReference type="AlphaFoldDB" id="A0A9E2SBH5"/>
<dbReference type="PANTHER" id="PTHR35145:SF1">
    <property type="entry name" value="CYTOPLASMIC PROTEIN"/>
    <property type="match status" value="1"/>
</dbReference>
<dbReference type="PANTHER" id="PTHR35145">
    <property type="entry name" value="CYTOPLASMIC PROTEIN-RELATED"/>
    <property type="match status" value="1"/>
</dbReference>
<comment type="caution">
    <text evidence="1">The sequence shown here is derived from an EMBL/GenBank/DDBJ whole genome shotgun (WGS) entry which is preliminary data.</text>
</comment>
<dbReference type="Pfam" id="PF04237">
    <property type="entry name" value="YjbR"/>
    <property type="match status" value="1"/>
</dbReference>
<protein>
    <submittedName>
        <fullName evidence="1">MmcQ/YjbR family DNA-binding protein</fullName>
    </submittedName>
</protein>
<dbReference type="InterPro" id="IPR058532">
    <property type="entry name" value="YjbR/MT2646/Rv2570-like"/>
</dbReference>
<evidence type="ECO:0000313" key="1">
    <source>
        <dbReference type="EMBL" id="MBV4360008.1"/>
    </source>
</evidence>
<dbReference type="GO" id="GO:0003677">
    <property type="term" value="F:DNA binding"/>
    <property type="evidence" value="ECO:0007669"/>
    <property type="project" value="UniProtKB-KW"/>
</dbReference>
<name>A0A9E2SBH5_9BACT</name>
<proteinExistence type="predicted"/>
<dbReference type="EMBL" id="JAHSPG010000016">
    <property type="protein sequence ID" value="MBV4360008.1"/>
    <property type="molecule type" value="Genomic_DNA"/>
</dbReference>
<keyword evidence="2" id="KW-1185">Reference proteome</keyword>
<accession>A0A9E2SBH5</accession>
<evidence type="ECO:0000313" key="2">
    <source>
        <dbReference type="Proteomes" id="UP000812270"/>
    </source>
</evidence>
<dbReference type="RefSeq" id="WP_217794262.1">
    <property type="nucleotide sequence ID" value="NZ_JAHSPG010000016.1"/>
</dbReference>
<gene>
    <name evidence="1" type="ORF">KTO63_22775</name>
</gene>
<dbReference type="Proteomes" id="UP000812270">
    <property type="component" value="Unassembled WGS sequence"/>
</dbReference>